<dbReference type="InterPro" id="IPR019826">
    <property type="entry name" value="Carboxylesterase_B_AS"/>
</dbReference>
<evidence type="ECO:0000256" key="1">
    <source>
        <dbReference type="ARBA" id="ARBA00005964"/>
    </source>
</evidence>
<reference evidence="5" key="1">
    <citation type="submission" date="2020-04" db="EMBL/GenBank/DDBJ databases">
        <authorList>
            <person name="Alioto T."/>
            <person name="Alioto T."/>
            <person name="Gomez Garrido J."/>
        </authorList>
    </citation>
    <scope>NUCLEOTIDE SEQUENCE</scope>
    <source>
        <strain evidence="5">A484AB</strain>
    </source>
</reference>
<dbReference type="OrthoDB" id="5981230at2759"/>
<dbReference type="InterPro" id="IPR029058">
    <property type="entry name" value="AB_hydrolase_fold"/>
</dbReference>
<dbReference type="Proteomes" id="UP001152795">
    <property type="component" value="Unassembled WGS sequence"/>
</dbReference>
<evidence type="ECO:0000313" key="5">
    <source>
        <dbReference type="EMBL" id="CAB4000692.1"/>
    </source>
</evidence>
<proteinExistence type="inferred from homology"/>
<dbReference type="InterPro" id="IPR002018">
    <property type="entry name" value="CarbesteraseB"/>
</dbReference>
<name>A0A6S7I2J1_PARCT</name>
<evidence type="ECO:0000256" key="2">
    <source>
        <dbReference type="ARBA" id="ARBA00022487"/>
    </source>
</evidence>
<dbReference type="PANTHER" id="PTHR43918">
    <property type="entry name" value="ACETYLCHOLINESTERASE"/>
    <property type="match status" value="1"/>
</dbReference>
<sequence>MAIQMLLLLIFTVNFDQIQSTDTEVIQTKSGKVRGQVKSSSIPGVKAQAFRNIPYAEAPVGPLRFEKPQAKKPWNETRNSTDVNIACFQKYISGYNLTEDCLILNVWTPYPAPTNATVMVYIHGGSFRSSSSGEQRHNGANFVAVGDVILVTINYRLSALGFLSTGDERIKGNLGLYDQRLAMKWVKENIAAFGGNAKTITLFGLSAGAASVSAHTLSPESWPYFDRVILQSGNMLTPWALLTEADRKRVADNFLKAVNCNNDERVLECLKTNVTKETLEKIYKTKPFPLEKLQFSPVVDREFLKDHPLKLFRSGQVKNSRILLGVMKDEGYFVYDTILWQTRDIATITQQFKNSVRTQYKNMTAVAEYAIQLYTPECTPTFIEAFRPLVDIASDILFTCATRLEAILRSTMMQEVYLYRYSYPTPVPNSAYPMGQLGFAAHGADFLSSFGLTINHPTFPAEDQILSMRVILYWTNFAKTGNPNSGNTMLPLVLNNVSSLPTWPPHTSSKEEYLDMRSLSQMVVGTKLREKYCEFLMDPAGVIMRTSTNTASRNFGHLLLFGIALLYTIF</sequence>
<protein>
    <recommendedName>
        <fullName evidence="4">Carboxylic ester hydrolase</fullName>
        <ecNumber evidence="4">3.1.1.-</ecNumber>
    </recommendedName>
</protein>
<evidence type="ECO:0000256" key="4">
    <source>
        <dbReference type="RuleBase" id="RU361235"/>
    </source>
</evidence>
<keyword evidence="2" id="KW-0719">Serine esterase</keyword>
<dbReference type="EMBL" id="CACRXK020003896">
    <property type="protein sequence ID" value="CAB4000692.1"/>
    <property type="molecule type" value="Genomic_DNA"/>
</dbReference>
<dbReference type="InterPro" id="IPR050654">
    <property type="entry name" value="AChE-related_enzymes"/>
</dbReference>
<feature type="signal peptide" evidence="4">
    <location>
        <begin position="1"/>
        <end position="20"/>
    </location>
</feature>
<gene>
    <name evidence="5" type="ORF">PACLA_8A029680</name>
</gene>
<evidence type="ECO:0000256" key="3">
    <source>
        <dbReference type="ARBA" id="ARBA00022801"/>
    </source>
</evidence>
<dbReference type="EC" id="3.1.1.-" evidence="4"/>
<dbReference type="Pfam" id="PF00135">
    <property type="entry name" value="COesterase"/>
    <property type="match status" value="1"/>
</dbReference>
<dbReference type="PANTHER" id="PTHR43918:SF4">
    <property type="entry name" value="CARBOXYLIC ESTER HYDROLASE"/>
    <property type="match status" value="1"/>
</dbReference>
<dbReference type="PROSITE" id="PS00122">
    <property type="entry name" value="CARBOXYLESTERASE_B_1"/>
    <property type="match status" value="1"/>
</dbReference>
<comment type="similarity">
    <text evidence="1 4">Belongs to the type-B carboxylesterase/lipase family.</text>
</comment>
<comment type="caution">
    <text evidence="5">The sequence shown here is derived from an EMBL/GenBank/DDBJ whole genome shotgun (WGS) entry which is preliminary data.</text>
</comment>
<evidence type="ECO:0000313" key="6">
    <source>
        <dbReference type="Proteomes" id="UP001152795"/>
    </source>
</evidence>
<dbReference type="AlphaFoldDB" id="A0A6S7I2J1"/>
<dbReference type="GO" id="GO:0052689">
    <property type="term" value="F:carboxylic ester hydrolase activity"/>
    <property type="evidence" value="ECO:0007669"/>
    <property type="project" value="UniProtKB-KW"/>
</dbReference>
<keyword evidence="4" id="KW-0732">Signal</keyword>
<dbReference type="Gene3D" id="3.40.50.1820">
    <property type="entry name" value="alpha/beta hydrolase"/>
    <property type="match status" value="1"/>
</dbReference>
<keyword evidence="3 4" id="KW-0378">Hydrolase</keyword>
<accession>A0A6S7I2J1</accession>
<dbReference type="SUPFAM" id="SSF53474">
    <property type="entry name" value="alpha/beta-Hydrolases"/>
    <property type="match status" value="1"/>
</dbReference>
<keyword evidence="6" id="KW-1185">Reference proteome</keyword>
<feature type="chain" id="PRO_5040558170" description="Carboxylic ester hydrolase" evidence="4">
    <location>
        <begin position="21"/>
        <end position="570"/>
    </location>
</feature>
<organism evidence="5 6">
    <name type="scientific">Paramuricea clavata</name>
    <name type="common">Red gorgonian</name>
    <name type="synonym">Violescent sea-whip</name>
    <dbReference type="NCBI Taxonomy" id="317549"/>
    <lineage>
        <taxon>Eukaryota</taxon>
        <taxon>Metazoa</taxon>
        <taxon>Cnidaria</taxon>
        <taxon>Anthozoa</taxon>
        <taxon>Octocorallia</taxon>
        <taxon>Malacalcyonacea</taxon>
        <taxon>Plexauridae</taxon>
        <taxon>Paramuricea</taxon>
    </lineage>
</organism>